<sequence>MTDLELQQQRKAKWRVAGNAVRTLEDARAFLEDVGMCLVYPVRPALPLPTWIGAFTGSEDGLPDAKHAFSDPRAREAEELMLRLLREKSAFESNLLGQSNLLVAASLFSYFHALVAAQEKKGTSKGDKLSPLAADAFKVIQQKGPVGKQQLRTLLKGDLSISALDRALAELWARLKITRVGHDPNEGAVWDTFGRWAPKETKEGAGLSSVEALSAMLSKYLDAAVAAEPAEVEAVLAHLAPRSRIKEAVNALLSARELSFVHIGQRTLLQITPARTDIRPRAKRGA</sequence>
<proteinExistence type="predicted"/>
<accession>A0A932A9U4</accession>
<comment type="caution">
    <text evidence="1">The sequence shown here is derived from an EMBL/GenBank/DDBJ whole genome shotgun (WGS) entry which is preliminary data.</text>
</comment>
<evidence type="ECO:0000313" key="1">
    <source>
        <dbReference type="EMBL" id="MBI2679325.1"/>
    </source>
</evidence>
<dbReference type="EMBL" id="JACPNR010000014">
    <property type="protein sequence ID" value="MBI2679325.1"/>
    <property type="molecule type" value="Genomic_DNA"/>
</dbReference>
<keyword evidence="1" id="KW-0238">DNA-binding</keyword>
<dbReference type="AlphaFoldDB" id="A0A932A9U4"/>
<organism evidence="1 2">
    <name type="scientific">Candidatus Korobacter versatilis</name>
    <dbReference type="NCBI Taxonomy" id="658062"/>
    <lineage>
        <taxon>Bacteria</taxon>
        <taxon>Pseudomonadati</taxon>
        <taxon>Acidobacteriota</taxon>
        <taxon>Terriglobia</taxon>
        <taxon>Terriglobales</taxon>
        <taxon>Candidatus Korobacteraceae</taxon>
        <taxon>Candidatus Korobacter</taxon>
    </lineage>
</organism>
<dbReference type="Proteomes" id="UP000779809">
    <property type="component" value="Unassembled WGS sequence"/>
</dbReference>
<reference evidence="1" key="1">
    <citation type="submission" date="2020-07" db="EMBL/GenBank/DDBJ databases">
        <title>Huge and variable diversity of episymbiotic CPR bacteria and DPANN archaea in groundwater ecosystems.</title>
        <authorList>
            <person name="He C.Y."/>
            <person name="Keren R."/>
            <person name="Whittaker M."/>
            <person name="Farag I.F."/>
            <person name="Doudna J."/>
            <person name="Cate J.H.D."/>
            <person name="Banfield J.F."/>
        </authorList>
    </citation>
    <scope>NUCLEOTIDE SEQUENCE</scope>
    <source>
        <strain evidence="1">NC_groundwater_580_Pr5_B-0.1um_64_19</strain>
    </source>
</reference>
<name>A0A932A9U4_9BACT</name>
<dbReference type="GO" id="GO:0003677">
    <property type="term" value="F:DNA binding"/>
    <property type="evidence" value="ECO:0007669"/>
    <property type="project" value="UniProtKB-KW"/>
</dbReference>
<protein>
    <submittedName>
        <fullName evidence="1">Winged helix DNA-binding domain-containing protein</fullName>
    </submittedName>
</protein>
<gene>
    <name evidence="1" type="ORF">HYX28_11140</name>
</gene>
<evidence type="ECO:0000313" key="2">
    <source>
        <dbReference type="Proteomes" id="UP000779809"/>
    </source>
</evidence>